<feature type="signal peptide" evidence="1">
    <location>
        <begin position="1"/>
        <end position="20"/>
    </location>
</feature>
<evidence type="ECO:0000313" key="2">
    <source>
        <dbReference type="EMBL" id="CAD8098337.1"/>
    </source>
</evidence>
<evidence type="ECO:0000256" key="1">
    <source>
        <dbReference type="SAM" id="SignalP"/>
    </source>
</evidence>
<reference evidence="2" key="1">
    <citation type="submission" date="2021-01" db="EMBL/GenBank/DDBJ databases">
        <authorList>
            <consortium name="Genoscope - CEA"/>
            <person name="William W."/>
        </authorList>
    </citation>
    <scope>NUCLEOTIDE SEQUENCE</scope>
</reference>
<evidence type="ECO:0008006" key="4">
    <source>
        <dbReference type="Google" id="ProtNLM"/>
    </source>
</evidence>
<gene>
    <name evidence="2" type="ORF">PPRIM_AZ9-3.1.T1060178</name>
</gene>
<dbReference type="EMBL" id="CAJJDM010000109">
    <property type="protein sequence ID" value="CAD8098337.1"/>
    <property type="molecule type" value="Genomic_DNA"/>
</dbReference>
<evidence type="ECO:0000313" key="3">
    <source>
        <dbReference type="Proteomes" id="UP000688137"/>
    </source>
</evidence>
<feature type="chain" id="PRO_5035781012" description="Transmembrane protein" evidence="1">
    <location>
        <begin position="21"/>
        <end position="245"/>
    </location>
</feature>
<dbReference type="Proteomes" id="UP000688137">
    <property type="component" value="Unassembled WGS sequence"/>
</dbReference>
<organism evidence="2 3">
    <name type="scientific">Paramecium primaurelia</name>
    <dbReference type="NCBI Taxonomy" id="5886"/>
    <lineage>
        <taxon>Eukaryota</taxon>
        <taxon>Sar</taxon>
        <taxon>Alveolata</taxon>
        <taxon>Ciliophora</taxon>
        <taxon>Intramacronucleata</taxon>
        <taxon>Oligohymenophorea</taxon>
        <taxon>Peniculida</taxon>
        <taxon>Parameciidae</taxon>
        <taxon>Paramecium</taxon>
    </lineage>
</organism>
<sequence length="245" mass="28974">MCQQKLVLQLLLLVCGESEKQSILTLCKVLPIYLTNNSICKECFDGFIIIEYGYGIIEQMESCSYYVNVLKVKEYCFGIKLKQNVLKRCVKIFHLFRIINVSHIELIMNLNYKCYTTKEEFILSKEIMKQFIEQVFLFIYICDIAPNSLSNYRLQQSFKFCFIETDKIMCISEIKGRKNRPNHVKVMLLKLVANQQTNQTVYSMKINVNKDNIIILQFILVIDFVPNLQMIQIIQWRMLNYTFSI</sequence>
<keyword evidence="3" id="KW-1185">Reference proteome</keyword>
<keyword evidence="1" id="KW-0732">Signal</keyword>
<name>A0A8S1P5P4_PARPR</name>
<dbReference type="AlphaFoldDB" id="A0A8S1P5P4"/>
<protein>
    <recommendedName>
        <fullName evidence="4">Transmembrane protein</fullName>
    </recommendedName>
</protein>
<proteinExistence type="predicted"/>
<accession>A0A8S1P5P4</accession>
<comment type="caution">
    <text evidence="2">The sequence shown here is derived from an EMBL/GenBank/DDBJ whole genome shotgun (WGS) entry which is preliminary data.</text>
</comment>